<dbReference type="EMBL" id="MU005778">
    <property type="protein sequence ID" value="KAF2705598.1"/>
    <property type="molecule type" value="Genomic_DNA"/>
</dbReference>
<dbReference type="AlphaFoldDB" id="A0A6G1JYH3"/>
<dbReference type="Proteomes" id="UP000799428">
    <property type="component" value="Unassembled WGS sequence"/>
</dbReference>
<evidence type="ECO:0000256" key="3">
    <source>
        <dbReference type="RuleBase" id="RU361235"/>
    </source>
</evidence>
<feature type="compositionally biased region" description="Low complexity" evidence="4">
    <location>
        <begin position="37"/>
        <end position="51"/>
    </location>
</feature>
<protein>
    <recommendedName>
        <fullName evidence="3">Carboxylic ester hydrolase</fullName>
        <ecNumber evidence="3">3.1.1.-</ecNumber>
    </recommendedName>
</protein>
<keyword evidence="2 3" id="KW-0378">Hydrolase</keyword>
<organism evidence="6 7">
    <name type="scientific">Pleomassaria siparia CBS 279.74</name>
    <dbReference type="NCBI Taxonomy" id="1314801"/>
    <lineage>
        <taxon>Eukaryota</taxon>
        <taxon>Fungi</taxon>
        <taxon>Dikarya</taxon>
        <taxon>Ascomycota</taxon>
        <taxon>Pezizomycotina</taxon>
        <taxon>Dothideomycetes</taxon>
        <taxon>Pleosporomycetidae</taxon>
        <taxon>Pleosporales</taxon>
        <taxon>Pleomassariaceae</taxon>
        <taxon>Pleomassaria</taxon>
    </lineage>
</organism>
<feature type="signal peptide" evidence="3">
    <location>
        <begin position="1"/>
        <end position="19"/>
    </location>
</feature>
<name>A0A6G1JYH3_9PLEO</name>
<dbReference type="Gene3D" id="3.40.50.1820">
    <property type="entry name" value="alpha/beta hydrolase"/>
    <property type="match status" value="1"/>
</dbReference>
<sequence length="601" mass="66582">MHPRILVAIFAVLASLILSFKFLISSSTVPEPTQWLPRPSSSAHPKPSSKSGFTPPPLNPEDPNVVELDYLAVRSQNSETVKSWWNIPYAASAGAGNRFRRPQPPKLYNETLEWSGKLGMCPRIQKINATLRNTDDLSGDDVPGIEADSSEDCLSLNVFAPIDAQSGDELPVAFVIPGGGFHLPGRANGGEMVEKSRIEIDGVVVDKGILVVTLYYRNGIYGFLSGDEIQKDGNFNGGLRDQRTALEWVQKYIRYFGGNADHVVLMGTSAGGASAMLQLTGNGGDNTVSLPGTGRRPLFHGLIAQSPASPTFYTPDQANHFWKQVALGVNCTDLSVACVRNATVPDLYWQNYPMSFPNRTTPPRWMWAPTTEPEGGIWTEPAPAAIFAGRYAKVPTLLGFTTNEGTDQVKKETETVEDMKTYLLDHYPLLSEKDLDLLVRTYPNDVHWPDSGAYWDATAKAQGDIRYICPTWLCSNAIAARNPSSVPTWQYQWDVVYGADIDNGYGTKHAATVGHIMAGGRDEISDYMISFIKHLNPNTEKSEGSPHWEELGKGMGRRLVFTNRKDQHGMTIEMQNHDQNRETRCMDIKRMMPRLQMVLNE</sequence>
<reference evidence="6" key="1">
    <citation type="journal article" date="2020" name="Stud. Mycol.">
        <title>101 Dothideomycetes genomes: a test case for predicting lifestyles and emergence of pathogens.</title>
        <authorList>
            <person name="Haridas S."/>
            <person name="Albert R."/>
            <person name="Binder M."/>
            <person name="Bloem J."/>
            <person name="Labutti K."/>
            <person name="Salamov A."/>
            <person name="Andreopoulos B."/>
            <person name="Baker S."/>
            <person name="Barry K."/>
            <person name="Bills G."/>
            <person name="Bluhm B."/>
            <person name="Cannon C."/>
            <person name="Castanera R."/>
            <person name="Culley D."/>
            <person name="Daum C."/>
            <person name="Ezra D."/>
            <person name="Gonzalez J."/>
            <person name="Henrissat B."/>
            <person name="Kuo A."/>
            <person name="Liang C."/>
            <person name="Lipzen A."/>
            <person name="Lutzoni F."/>
            <person name="Magnuson J."/>
            <person name="Mondo S."/>
            <person name="Nolan M."/>
            <person name="Ohm R."/>
            <person name="Pangilinan J."/>
            <person name="Park H.-J."/>
            <person name="Ramirez L."/>
            <person name="Alfaro M."/>
            <person name="Sun H."/>
            <person name="Tritt A."/>
            <person name="Yoshinaga Y."/>
            <person name="Zwiers L.-H."/>
            <person name="Turgeon B."/>
            <person name="Goodwin S."/>
            <person name="Spatafora J."/>
            <person name="Crous P."/>
            <person name="Grigoriev I."/>
        </authorList>
    </citation>
    <scope>NUCLEOTIDE SEQUENCE</scope>
    <source>
        <strain evidence="6">CBS 279.74</strain>
    </source>
</reference>
<dbReference type="InterPro" id="IPR002018">
    <property type="entry name" value="CarbesteraseB"/>
</dbReference>
<evidence type="ECO:0000256" key="1">
    <source>
        <dbReference type="ARBA" id="ARBA00005964"/>
    </source>
</evidence>
<dbReference type="EC" id="3.1.1.-" evidence="3"/>
<keyword evidence="3" id="KW-0732">Signal</keyword>
<evidence type="ECO:0000256" key="4">
    <source>
        <dbReference type="SAM" id="MobiDB-lite"/>
    </source>
</evidence>
<proteinExistence type="inferred from homology"/>
<dbReference type="InterPro" id="IPR019826">
    <property type="entry name" value="Carboxylesterase_B_AS"/>
</dbReference>
<evidence type="ECO:0000259" key="5">
    <source>
        <dbReference type="Pfam" id="PF00135"/>
    </source>
</evidence>
<dbReference type="SUPFAM" id="SSF53474">
    <property type="entry name" value="alpha/beta-Hydrolases"/>
    <property type="match status" value="1"/>
</dbReference>
<dbReference type="GO" id="GO:0016787">
    <property type="term" value="F:hydrolase activity"/>
    <property type="evidence" value="ECO:0007669"/>
    <property type="project" value="UniProtKB-KW"/>
</dbReference>
<dbReference type="PROSITE" id="PS00122">
    <property type="entry name" value="CARBOXYLESTERASE_B_1"/>
    <property type="match status" value="1"/>
</dbReference>
<comment type="similarity">
    <text evidence="1 3">Belongs to the type-B carboxylesterase/lipase family.</text>
</comment>
<dbReference type="OrthoDB" id="408631at2759"/>
<evidence type="ECO:0000256" key="2">
    <source>
        <dbReference type="ARBA" id="ARBA00022801"/>
    </source>
</evidence>
<dbReference type="PANTHER" id="PTHR11559">
    <property type="entry name" value="CARBOXYLESTERASE"/>
    <property type="match status" value="1"/>
</dbReference>
<accession>A0A6G1JYH3</accession>
<gene>
    <name evidence="6" type="ORF">K504DRAFT_92959</name>
</gene>
<evidence type="ECO:0000313" key="7">
    <source>
        <dbReference type="Proteomes" id="UP000799428"/>
    </source>
</evidence>
<feature type="domain" description="Carboxylesterase type B" evidence="5">
    <location>
        <begin position="74"/>
        <end position="566"/>
    </location>
</feature>
<dbReference type="InterPro" id="IPR029058">
    <property type="entry name" value="AB_hydrolase_fold"/>
</dbReference>
<feature type="chain" id="PRO_5026377725" description="Carboxylic ester hydrolase" evidence="3">
    <location>
        <begin position="20"/>
        <end position="601"/>
    </location>
</feature>
<dbReference type="InterPro" id="IPR050309">
    <property type="entry name" value="Type-B_Carboxylest/Lipase"/>
</dbReference>
<dbReference type="Pfam" id="PF00135">
    <property type="entry name" value="COesterase"/>
    <property type="match status" value="1"/>
</dbReference>
<keyword evidence="7" id="KW-1185">Reference proteome</keyword>
<evidence type="ECO:0000313" key="6">
    <source>
        <dbReference type="EMBL" id="KAF2705598.1"/>
    </source>
</evidence>
<feature type="region of interest" description="Disordered" evidence="4">
    <location>
        <begin position="31"/>
        <end position="60"/>
    </location>
</feature>